<name>A0A379B2I2_NEIGO</name>
<feature type="compositionally biased region" description="Low complexity" evidence="1">
    <location>
        <begin position="64"/>
        <end position="77"/>
    </location>
</feature>
<dbReference type="AlphaFoldDB" id="A0A379B2I2"/>
<dbReference type="EMBL" id="UGRI01000002">
    <property type="protein sequence ID" value="SUB32250.1"/>
    <property type="molecule type" value="Genomic_DNA"/>
</dbReference>
<feature type="compositionally biased region" description="Polar residues" evidence="1">
    <location>
        <begin position="84"/>
        <end position="100"/>
    </location>
</feature>
<evidence type="ECO:0000256" key="1">
    <source>
        <dbReference type="SAM" id="MobiDB-lite"/>
    </source>
</evidence>
<gene>
    <name evidence="2" type="ORF">NCTC11421_03685</name>
</gene>
<protein>
    <submittedName>
        <fullName evidence="2">Putative transposase</fullName>
    </submittedName>
</protein>
<reference evidence="2" key="1">
    <citation type="submission" date="2018-06" db="EMBL/GenBank/DDBJ databases">
        <authorList>
            <consortium name="Pathogen Informatics"/>
            <person name="Doyle S."/>
        </authorList>
    </citation>
    <scope>NUCLEOTIDE SEQUENCE [LARGE SCALE GENOMIC DNA]</scope>
    <source>
        <strain evidence="2">NCTC11421</strain>
    </source>
</reference>
<sequence>MGIRNAKSKETILSDKFPHRQVWIPAYAGMTAAGIGGFGGVGGFGGLKPALVYRNFRIIATNRPAATRARPRQTTVARLRERQGNPSAQPDSCRTTQPNARQVDDEYPIPLRRYSGLTKPVRRCPAPAQRERFPKVMKHQANRFRTIRTVCGPPPCPDFVNPPYKGKPYKVAVTACMRKLPTISNARMRDYFAANDTAENGIRTA</sequence>
<feature type="region of interest" description="Disordered" evidence="1">
    <location>
        <begin position="64"/>
        <end position="101"/>
    </location>
</feature>
<evidence type="ECO:0000313" key="2">
    <source>
        <dbReference type="EMBL" id="SUB32250.1"/>
    </source>
</evidence>
<organism evidence="2">
    <name type="scientific">Neisseria gonorrhoeae</name>
    <dbReference type="NCBI Taxonomy" id="485"/>
    <lineage>
        <taxon>Bacteria</taxon>
        <taxon>Pseudomonadati</taxon>
        <taxon>Pseudomonadota</taxon>
        <taxon>Betaproteobacteria</taxon>
        <taxon>Neisseriales</taxon>
        <taxon>Neisseriaceae</taxon>
        <taxon>Neisseria</taxon>
    </lineage>
</organism>
<accession>A0A379B2I2</accession>
<proteinExistence type="predicted"/>